<evidence type="ECO:0000256" key="11">
    <source>
        <dbReference type="RuleBase" id="RU367023"/>
    </source>
</evidence>
<comment type="subcellular location">
    <subcellularLocation>
        <location evidence="1 11">Endoplasmic reticulum membrane</location>
        <topology evidence="1 11">Multi-pass membrane protein</topology>
    </subcellularLocation>
</comment>
<reference evidence="13" key="1">
    <citation type="submission" date="2025-08" db="UniProtKB">
        <authorList>
            <consortium name="RefSeq"/>
        </authorList>
    </citation>
    <scope>IDENTIFICATION</scope>
</reference>
<gene>
    <name evidence="13" type="primary">LOC110983573</name>
</gene>
<sequence length="353" mass="40458">MDTALMVEYSKEMKKLRSRVDLASTTFQVNFLESWTRLLEALSCLHYITTFIFVGHVSLAILIYLLFTDLYWISLIYFTWLAYDWNTPCRGARRWMWVRQWKIWKRGRDYFPVNLVKTAELDPSKNYLLGYHPHGVLVFGGFFNFATDATGLSTVFPGMKVFLMTLHQMFKMPIFRDYFMLSGSVSVRKDSIEWVLSQNGVGNVSVVVVGGAPEALDAHPGMHRLSIKARKGFVKLALVHGADLVPAYTFGENNAYDQVDNAPGTRLRRFQNIMTKICGFSPPLFYGRGFSLLPYRTPITTIVGRPIAVKQTPNPTRDQVESMHALYIKELTELFETHKSKYGVLPDQHLEIV</sequence>
<evidence type="ECO:0000256" key="2">
    <source>
        <dbReference type="ARBA" id="ARBA00005420"/>
    </source>
</evidence>
<keyword evidence="6 11" id="KW-0256">Endoplasmic reticulum</keyword>
<comment type="similarity">
    <text evidence="2 11">Belongs to the diacylglycerol acyltransferase family.</text>
</comment>
<organism evidence="12 13">
    <name type="scientific">Acanthaster planci</name>
    <name type="common">Crown-of-thorns starfish</name>
    <dbReference type="NCBI Taxonomy" id="133434"/>
    <lineage>
        <taxon>Eukaryota</taxon>
        <taxon>Metazoa</taxon>
        <taxon>Echinodermata</taxon>
        <taxon>Eleutherozoa</taxon>
        <taxon>Asterozoa</taxon>
        <taxon>Asteroidea</taxon>
        <taxon>Valvatacea</taxon>
        <taxon>Valvatida</taxon>
        <taxon>Acanthasteridae</taxon>
        <taxon>Acanthaster</taxon>
    </lineage>
</organism>
<keyword evidence="10" id="KW-0012">Acyltransferase</keyword>
<dbReference type="Proteomes" id="UP000694845">
    <property type="component" value="Unplaced"/>
</dbReference>
<dbReference type="EC" id="2.3.1.-" evidence="11"/>
<evidence type="ECO:0000256" key="4">
    <source>
        <dbReference type="ARBA" id="ARBA00022679"/>
    </source>
</evidence>
<evidence type="ECO:0000256" key="6">
    <source>
        <dbReference type="ARBA" id="ARBA00022824"/>
    </source>
</evidence>
<dbReference type="OrthoDB" id="264532at2759"/>
<comment type="caution">
    <text evidence="11">Lacks conserved residue(s) required for the propagation of feature annotation.</text>
</comment>
<dbReference type="OMA" id="FWFTCAN"/>
<keyword evidence="5 11" id="KW-0812">Transmembrane</keyword>
<dbReference type="PANTHER" id="PTHR12317:SF79">
    <property type="entry name" value="ACYLTRANSFERASE"/>
    <property type="match status" value="1"/>
</dbReference>
<dbReference type="GO" id="GO:0019432">
    <property type="term" value="P:triglyceride biosynthetic process"/>
    <property type="evidence" value="ECO:0007669"/>
    <property type="project" value="TreeGrafter"/>
</dbReference>
<evidence type="ECO:0000256" key="1">
    <source>
        <dbReference type="ARBA" id="ARBA00004477"/>
    </source>
</evidence>
<evidence type="ECO:0000256" key="7">
    <source>
        <dbReference type="ARBA" id="ARBA00022989"/>
    </source>
</evidence>
<keyword evidence="3" id="KW-0444">Lipid biosynthesis</keyword>
<keyword evidence="8" id="KW-0443">Lipid metabolism</keyword>
<evidence type="ECO:0000313" key="13">
    <source>
        <dbReference type="RefSeq" id="XP_022098614.1"/>
    </source>
</evidence>
<dbReference type="AlphaFoldDB" id="A0A8B7YZ35"/>
<dbReference type="GO" id="GO:0005789">
    <property type="term" value="C:endoplasmic reticulum membrane"/>
    <property type="evidence" value="ECO:0007669"/>
    <property type="project" value="UniProtKB-SubCell"/>
</dbReference>
<keyword evidence="7 11" id="KW-1133">Transmembrane helix</keyword>
<keyword evidence="4 11" id="KW-0808">Transferase</keyword>
<evidence type="ECO:0000256" key="10">
    <source>
        <dbReference type="ARBA" id="ARBA00023315"/>
    </source>
</evidence>
<evidence type="ECO:0000256" key="8">
    <source>
        <dbReference type="ARBA" id="ARBA00023098"/>
    </source>
</evidence>
<evidence type="ECO:0000256" key="3">
    <source>
        <dbReference type="ARBA" id="ARBA00022516"/>
    </source>
</evidence>
<keyword evidence="9 11" id="KW-0472">Membrane</keyword>
<evidence type="ECO:0000256" key="5">
    <source>
        <dbReference type="ARBA" id="ARBA00022692"/>
    </source>
</evidence>
<dbReference type="Pfam" id="PF03982">
    <property type="entry name" value="DAGAT"/>
    <property type="match status" value="1"/>
</dbReference>
<dbReference type="RefSeq" id="XP_022098614.1">
    <property type="nucleotide sequence ID" value="XM_022242922.1"/>
</dbReference>
<dbReference type="PANTHER" id="PTHR12317">
    <property type="entry name" value="DIACYLGLYCEROL O-ACYLTRANSFERASE"/>
    <property type="match status" value="1"/>
</dbReference>
<dbReference type="KEGG" id="aplc:110983573"/>
<dbReference type="InterPro" id="IPR007130">
    <property type="entry name" value="DAGAT"/>
</dbReference>
<dbReference type="CDD" id="cd07987">
    <property type="entry name" value="LPLAT_MGAT-like"/>
    <property type="match status" value="1"/>
</dbReference>
<protein>
    <recommendedName>
        <fullName evidence="11">Acyltransferase</fullName>
        <ecNumber evidence="11">2.3.1.-</ecNumber>
    </recommendedName>
</protein>
<dbReference type="GO" id="GO:0004144">
    <property type="term" value="F:diacylglycerol O-acyltransferase activity"/>
    <property type="evidence" value="ECO:0007669"/>
    <property type="project" value="TreeGrafter"/>
</dbReference>
<proteinExistence type="inferred from homology"/>
<evidence type="ECO:0000313" key="12">
    <source>
        <dbReference type="Proteomes" id="UP000694845"/>
    </source>
</evidence>
<accession>A0A8B7YZ35</accession>
<dbReference type="GeneID" id="110983573"/>
<evidence type="ECO:0000256" key="9">
    <source>
        <dbReference type="ARBA" id="ARBA00023136"/>
    </source>
</evidence>
<feature type="transmembrane region" description="Helical" evidence="11">
    <location>
        <begin position="44"/>
        <end position="64"/>
    </location>
</feature>
<keyword evidence="12" id="KW-1185">Reference proteome</keyword>
<name>A0A8B7YZ35_ACAPL</name>